<dbReference type="GO" id="GO:0003743">
    <property type="term" value="F:translation initiation factor activity"/>
    <property type="evidence" value="ECO:0007669"/>
    <property type="project" value="InterPro"/>
</dbReference>
<dbReference type="SUPFAM" id="SSF55159">
    <property type="entry name" value="eIF1-like"/>
    <property type="match status" value="1"/>
</dbReference>
<dbReference type="InterPro" id="IPR039759">
    <property type="entry name" value="eIF2D_SUI1"/>
</dbReference>
<dbReference type="PROSITE" id="PS50296">
    <property type="entry name" value="SUI1"/>
    <property type="match status" value="1"/>
</dbReference>
<sequence>MFKKPLADVKTSAPLRSSDRRKLKQRVVQTYSLSSEDGELLVPDGLKSLKFSTYAAQPGIVYLASDGDPLWFSLGKGSDELIPTVYTLWKKPDLLPSLSTPGAVIPKLVDGADLMIPGVATFATPLRQEQLVSICQYDPQKRSFPLAIGRMAVSDATLRANGAKGKGVLVWHTWKDALWNLGKGGEPPEPVDPSDAVEEIVGEVDEEATPPPPNESPSPIPAPDSHEVPPAESSSRAGGPTLGTEQQHEAQEKTLTAEEISEILQNALIQSILFLASNPLPPSSFPMPSTTFYTSHILPYRPAHLLLSTSQPQADIKHSSFKSLSAFLKSSEKSGLLTLKNQKSDVMVASVNITHPAVQAATKYKTMKDVEDKEKKKKDKEKDEERKRPAVHLEVREYLKPWQTTVDWFRAAKADTTALYELTDVRALLNSYVSGKDLVNQHQQQFINVSDDPVLSRVVTSKSSSSKGKGKQEDPIVDTEFMKREDIVKKLSERMQPWYELRVGGKDGVPKKGSLQPVQVIMKTRQNRKAVTLITGLEPFSEAVGTADDVADEVRKFGFGTSVSEVPNKPTAHEIQVQGKQMKPVTDLLLAKGVPKKWIEVQDQTK</sequence>
<name>A0A067PTH6_9AGAM</name>
<dbReference type="Gene3D" id="3.30.780.10">
    <property type="entry name" value="SUI1-like domain"/>
    <property type="match status" value="1"/>
</dbReference>
<evidence type="ECO:0000313" key="5">
    <source>
        <dbReference type="Proteomes" id="UP000027265"/>
    </source>
</evidence>
<keyword evidence="1" id="KW-0963">Cytoplasm</keyword>
<gene>
    <name evidence="4" type="ORF">JAAARDRAFT_182095</name>
</gene>
<dbReference type="InterPro" id="IPR057429">
    <property type="entry name" value="WH_eIF2D"/>
</dbReference>
<dbReference type="InterPro" id="IPR036877">
    <property type="entry name" value="SUI1_dom_sf"/>
</dbReference>
<dbReference type="InterPro" id="IPR001950">
    <property type="entry name" value="SUI1"/>
</dbReference>
<evidence type="ECO:0000259" key="3">
    <source>
        <dbReference type="PROSITE" id="PS50296"/>
    </source>
</evidence>
<evidence type="ECO:0000256" key="2">
    <source>
        <dbReference type="SAM" id="MobiDB-lite"/>
    </source>
</evidence>
<feature type="domain" description="SUI1" evidence="3">
    <location>
        <begin position="518"/>
        <end position="593"/>
    </location>
</feature>
<dbReference type="GO" id="GO:0001731">
    <property type="term" value="P:formation of translation preinitiation complex"/>
    <property type="evidence" value="ECO:0007669"/>
    <property type="project" value="InterPro"/>
</dbReference>
<dbReference type="Pfam" id="PF25304">
    <property type="entry name" value="WHD_eIF2D"/>
    <property type="match status" value="1"/>
</dbReference>
<dbReference type="PANTHER" id="PTHR12217:SF4">
    <property type="entry name" value="EUKARYOTIC TRANSLATION INITIATION FACTOR 2D"/>
    <property type="match status" value="1"/>
</dbReference>
<keyword evidence="5" id="KW-1185">Reference proteome</keyword>
<dbReference type="Pfam" id="PF26292">
    <property type="entry name" value="PUA_elF2D"/>
    <property type="match status" value="1"/>
</dbReference>
<dbReference type="InterPro" id="IPR039757">
    <property type="entry name" value="EIF2D"/>
</dbReference>
<feature type="region of interest" description="Disordered" evidence="2">
    <location>
        <begin position="1"/>
        <end position="20"/>
    </location>
</feature>
<dbReference type="PANTHER" id="PTHR12217">
    <property type="entry name" value="EUKARYOTIC TRANSLATION INITIATION FACTOR 2D"/>
    <property type="match status" value="1"/>
</dbReference>
<dbReference type="Gene3D" id="3.10.400.20">
    <property type="match status" value="1"/>
</dbReference>
<dbReference type="Pfam" id="PF01253">
    <property type="entry name" value="SUI1"/>
    <property type="match status" value="1"/>
</dbReference>
<feature type="compositionally biased region" description="Pro residues" evidence="2">
    <location>
        <begin position="209"/>
        <end position="222"/>
    </location>
</feature>
<feature type="region of interest" description="Disordered" evidence="2">
    <location>
        <begin position="362"/>
        <end position="388"/>
    </location>
</feature>
<proteinExistence type="predicted"/>
<dbReference type="InParanoid" id="A0A067PTH6"/>
<evidence type="ECO:0000256" key="1">
    <source>
        <dbReference type="ARBA" id="ARBA00022490"/>
    </source>
</evidence>
<dbReference type="CDD" id="cd11610">
    <property type="entry name" value="eIF2D_N"/>
    <property type="match status" value="1"/>
</dbReference>
<dbReference type="InterPro" id="IPR015947">
    <property type="entry name" value="PUA-like_sf"/>
</dbReference>
<feature type="compositionally biased region" description="Basic and acidic residues" evidence="2">
    <location>
        <begin position="366"/>
        <end position="388"/>
    </location>
</feature>
<dbReference type="PROSITE" id="PS50890">
    <property type="entry name" value="PUA"/>
    <property type="match status" value="1"/>
</dbReference>
<dbReference type="CDD" id="cd21156">
    <property type="entry name" value="PUA_eIF2d-like"/>
    <property type="match status" value="1"/>
</dbReference>
<dbReference type="Proteomes" id="UP000027265">
    <property type="component" value="Unassembled WGS sequence"/>
</dbReference>
<dbReference type="InterPro" id="IPR048247">
    <property type="entry name" value="eIF2D_N"/>
</dbReference>
<dbReference type="InterPro" id="IPR041366">
    <property type="entry name" value="Pre-PUA"/>
</dbReference>
<evidence type="ECO:0000313" key="4">
    <source>
        <dbReference type="EMBL" id="KDQ54587.1"/>
    </source>
</evidence>
<dbReference type="CDD" id="cd11608">
    <property type="entry name" value="eIF2D_C"/>
    <property type="match status" value="1"/>
</dbReference>
<feature type="region of interest" description="Disordered" evidence="2">
    <location>
        <begin position="204"/>
        <end position="253"/>
    </location>
</feature>
<dbReference type="STRING" id="933084.A0A067PTH6"/>
<dbReference type="OrthoDB" id="199771at2759"/>
<dbReference type="EMBL" id="KL197728">
    <property type="protein sequence ID" value="KDQ54587.1"/>
    <property type="molecule type" value="Genomic_DNA"/>
</dbReference>
<dbReference type="Pfam" id="PF17832">
    <property type="entry name" value="Pre-PUA"/>
    <property type="match status" value="1"/>
</dbReference>
<dbReference type="HOGENOM" id="CLU_012487_1_1_1"/>
<accession>A0A067PTH6</accession>
<reference evidence="5" key="1">
    <citation type="journal article" date="2014" name="Proc. Natl. Acad. Sci. U.S.A.">
        <title>Extensive sampling of basidiomycete genomes demonstrates inadequacy of the white-rot/brown-rot paradigm for wood decay fungi.</title>
        <authorList>
            <person name="Riley R."/>
            <person name="Salamov A.A."/>
            <person name="Brown D.W."/>
            <person name="Nagy L.G."/>
            <person name="Floudas D."/>
            <person name="Held B.W."/>
            <person name="Levasseur A."/>
            <person name="Lombard V."/>
            <person name="Morin E."/>
            <person name="Otillar R."/>
            <person name="Lindquist E.A."/>
            <person name="Sun H."/>
            <person name="LaButti K.M."/>
            <person name="Schmutz J."/>
            <person name="Jabbour D."/>
            <person name="Luo H."/>
            <person name="Baker S.E."/>
            <person name="Pisabarro A.G."/>
            <person name="Walton J.D."/>
            <person name="Blanchette R.A."/>
            <person name="Henrissat B."/>
            <person name="Martin F."/>
            <person name="Cullen D."/>
            <person name="Hibbett D.S."/>
            <person name="Grigoriev I.V."/>
        </authorList>
    </citation>
    <scope>NUCLEOTIDE SEQUENCE [LARGE SCALE GENOMIC DNA]</scope>
    <source>
        <strain evidence="5">MUCL 33604</strain>
    </source>
</reference>
<organism evidence="4 5">
    <name type="scientific">Jaapia argillacea MUCL 33604</name>
    <dbReference type="NCBI Taxonomy" id="933084"/>
    <lineage>
        <taxon>Eukaryota</taxon>
        <taxon>Fungi</taxon>
        <taxon>Dikarya</taxon>
        <taxon>Basidiomycota</taxon>
        <taxon>Agaricomycotina</taxon>
        <taxon>Agaricomycetes</taxon>
        <taxon>Agaricomycetidae</taxon>
        <taxon>Jaapiales</taxon>
        <taxon>Jaapiaceae</taxon>
        <taxon>Jaapia</taxon>
    </lineage>
</organism>
<dbReference type="AlphaFoldDB" id="A0A067PTH6"/>
<dbReference type="SUPFAM" id="SSF88697">
    <property type="entry name" value="PUA domain-like"/>
    <property type="match status" value="1"/>
</dbReference>
<dbReference type="InterPro" id="IPR048248">
    <property type="entry name" value="PUA_eIF2d-like"/>
</dbReference>
<protein>
    <recommendedName>
        <fullName evidence="3">SUI1 domain-containing protein</fullName>
    </recommendedName>
</protein>